<keyword evidence="1" id="KW-0687">Ribonucleoprotein</keyword>
<organism evidence="1 2">
    <name type="scientific">Camellia lanceoleosa</name>
    <dbReference type="NCBI Taxonomy" id="1840588"/>
    <lineage>
        <taxon>Eukaryota</taxon>
        <taxon>Viridiplantae</taxon>
        <taxon>Streptophyta</taxon>
        <taxon>Embryophyta</taxon>
        <taxon>Tracheophyta</taxon>
        <taxon>Spermatophyta</taxon>
        <taxon>Magnoliopsida</taxon>
        <taxon>eudicotyledons</taxon>
        <taxon>Gunneridae</taxon>
        <taxon>Pentapetalae</taxon>
        <taxon>asterids</taxon>
        <taxon>Ericales</taxon>
        <taxon>Theaceae</taxon>
        <taxon>Camellia</taxon>
    </lineage>
</organism>
<reference evidence="1 2" key="1">
    <citation type="journal article" date="2022" name="Plant J.">
        <title>Chromosome-level genome of Camellia lanceoleosa provides a valuable resource for understanding genome evolution and self-incompatibility.</title>
        <authorList>
            <person name="Gong W."/>
            <person name="Xiao S."/>
            <person name="Wang L."/>
            <person name="Liao Z."/>
            <person name="Chang Y."/>
            <person name="Mo W."/>
            <person name="Hu G."/>
            <person name="Li W."/>
            <person name="Zhao G."/>
            <person name="Zhu H."/>
            <person name="Hu X."/>
            <person name="Ji K."/>
            <person name="Xiang X."/>
            <person name="Song Q."/>
            <person name="Yuan D."/>
            <person name="Jin S."/>
            <person name="Zhang L."/>
        </authorList>
    </citation>
    <scope>NUCLEOTIDE SEQUENCE [LARGE SCALE GENOMIC DNA]</scope>
    <source>
        <strain evidence="1">SQ_2022a</strain>
    </source>
</reference>
<name>A0ACC0FYU8_9ERIC</name>
<accession>A0ACC0FYU8</accession>
<keyword evidence="2" id="KW-1185">Reference proteome</keyword>
<gene>
    <name evidence="1" type="ORF">LOK49_LG11G00436</name>
</gene>
<sequence length="162" mass="17827">MYGSVKTNAQLSPTLKYIYVCIFVRTTKKGLAYESNPFKPASSSFVSSIVLADINATVLQPPIYRRGPPPSGMPMIPMLLPNAKIGYVFQQPGTQPYNSPPPQQRSGRSCGSGEEYRSGGRRSSDKGHDGCSYSQIHIYLWLCMAGSRICSYSQSLFRCNLA</sequence>
<evidence type="ECO:0000313" key="1">
    <source>
        <dbReference type="EMBL" id="KAI7993864.1"/>
    </source>
</evidence>
<proteinExistence type="predicted"/>
<comment type="caution">
    <text evidence="1">The sequence shown here is derived from an EMBL/GenBank/DDBJ whole genome shotgun (WGS) entry which is preliminary data.</text>
</comment>
<protein>
    <submittedName>
        <fullName evidence="1">Heterogeneous nuclear ribonucleoprotein Q</fullName>
    </submittedName>
</protein>
<evidence type="ECO:0000313" key="2">
    <source>
        <dbReference type="Proteomes" id="UP001060215"/>
    </source>
</evidence>
<dbReference type="EMBL" id="CM045769">
    <property type="protein sequence ID" value="KAI7993864.1"/>
    <property type="molecule type" value="Genomic_DNA"/>
</dbReference>
<dbReference type="Proteomes" id="UP001060215">
    <property type="component" value="Chromosome 12"/>
</dbReference>